<evidence type="ECO:0000256" key="2">
    <source>
        <dbReference type="ARBA" id="ARBA00009009"/>
    </source>
</evidence>
<evidence type="ECO:0000313" key="8">
    <source>
        <dbReference type="EMBL" id="RAK63788.1"/>
    </source>
</evidence>
<evidence type="ECO:0000256" key="5">
    <source>
        <dbReference type="ARBA" id="ARBA00023251"/>
    </source>
</evidence>
<dbReference type="InterPro" id="IPR000871">
    <property type="entry name" value="Beta-lactam_class-A"/>
</dbReference>
<name>A0A328BFB1_9CAUL</name>
<dbReference type="Pfam" id="PF13354">
    <property type="entry name" value="Beta-lactamase2"/>
    <property type="match status" value="1"/>
</dbReference>
<dbReference type="PRINTS" id="PR00118">
    <property type="entry name" value="BLACTAMASEA"/>
</dbReference>
<keyword evidence="9" id="KW-1185">Reference proteome</keyword>
<protein>
    <recommendedName>
        <fullName evidence="3 6">Beta-lactamase</fullName>
        <ecNumber evidence="3 6">3.5.2.6</ecNumber>
    </recommendedName>
</protein>
<evidence type="ECO:0000256" key="3">
    <source>
        <dbReference type="ARBA" id="ARBA00012865"/>
    </source>
</evidence>
<evidence type="ECO:0000256" key="4">
    <source>
        <dbReference type="ARBA" id="ARBA00022801"/>
    </source>
</evidence>
<dbReference type="OrthoDB" id="9784149at2"/>
<dbReference type="PANTHER" id="PTHR35333:SF3">
    <property type="entry name" value="BETA-LACTAMASE-TYPE TRANSPEPTIDASE FOLD CONTAINING PROTEIN"/>
    <property type="match status" value="1"/>
</dbReference>
<organism evidence="8 9">
    <name type="scientific">Phenylobacterium kunshanense</name>
    <dbReference type="NCBI Taxonomy" id="1445034"/>
    <lineage>
        <taxon>Bacteria</taxon>
        <taxon>Pseudomonadati</taxon>
        <taxon>Pseudomonadota</taxon>
        <taxon>Alphaproteobacteria</taxon>
        <taxon>Caulobacterales</taxon>
        <taxon>Caulobacteraceae</taxon>
        <taxon>Phenylobacterium</taxon>
    </lineage>
</organism>
<feature type="domain" description="Beta-lactamase class A catalytic" evidence="7">
    <location>
        <begin position="18"/>
        <end position="234"/>
    </location>
</feature>
<dbReference type="AlphaFoldDB" id="A0A328BFB1"/>
<dbReference type="NCBIfam" id="NF033103">
    <property type="entry name" value="bla_class_A"/>
    <property type="match status" value="1"/>
</dbReference>
<dbReference type="PROSITE" id="PS00146">
    <property type="entry name" value="BETA_LACTAMASE_A"/>
    <property type="match status" value="1"/>
</dbReference>
<sequence length="261" mass="27566">MAAPDWSALESRVGGRLGVFAINAGTGRSLGWRASERFPMCSTFKGLLAGAVLARVDAGREQLDREIPLSEADLVAHAPVTSLYVRAGSIRVDTLCKAIVEVSDNPGANLLLKTLGGPAGFTAWLRTTGDNITRLDRYETELNSAIPDDPRDSTSPMAMVGSYRRLLLGPSLESASRQRLAGWMEGASTGLKRLRADLPAGWRAGDKTGSGANNTANDVAILWPPRGAPILVGCFSTQATAPEARDAVMAHIGRLAAETLA</sequence>
<dbReference type="Gene3D" id="3.40.710.10">
    <property type="entry name" value="DD-peptidase/beta-lactamase superfamily"/>
    <property type="match status" value="1"/>
</dbReference>
<dbReference type="InterPro" id="IPR012338">
    <property type="entry name" value="Beta-lactam/transpept-like"/>
</dbReference>
<dbReference type="PANTHER" id="PTHR35333">
    <property type="entry name" value="BETA-LACTAMASE"/>
    <property type="match status" value="1"/>
</dbReference>
<keyword evidence="5 6" id="KW-0046">Antibiotic resistance</keyword>
<comment type="similarity">
    <text evidence="2 6">Belongs to the class-A beta-lactamase family.</text>
</comment>
<dbReference type="GO" id="GO:0046677">
    <property type="term" value="P:response to antibiotic"/>
    <property type="evidence" value="ECO:0007669"/>
    <property type="project" value="UniProtKB-UniRule"/>
</dbReference>
<keyword evidence="4 6" id="KW-0378">Hydrolase</keyword>
<dbReference type="EC" id="3.5.2.6" evidence="3 6"/>
<evidence type="ECO:0000256" key="6">
    <source>
        <dbReference type="RuleBase" id="RU361140"/>
    </source>
</evidence>
<evidence type="ECO:0000256" key="1">
    <source>
        <dbReference type="ARBA" id="ARBA00001526"/>
    </source>
</evidence>
<dbReference type="GO" id="GO:0030655">
    <property type="term" value="P:beta-lactam antibiotic catabolic process"/>
    <property type="evidence" value="ECO:0007669"/>
    <property type="project" value="InterPro"/>
</dbReference>
<evidence type="ECO:0000259" key="7">
    <source>
        <dbReference type="Pfam" id="PF13354"/>
    </source>
</evidence>
<evidence type="ECO:0000313" key="9">
    <source>
        <dbReference type="Proteomes" id="UP000249524"/>
    </source>
</evidence>
<dbReference type="EMBL" id="QFYS01000007">
    <property type="protein sequence ID" value="RAK63788.1"/>
    <property type="molecule type" value="Genomic_DNA"/>
</dbReference>
<dbReference type="InterPro" id="IPR023650">
    <property type="entry name" value="Beta-lactam_class-A_AS"/>
</dbReference>
<proteinExistence type="inferred from homology"/>
<dbReference type="InterPro" id="IPR045155">
    <property type="entry name" value="Beta-lactam_cat"/>
</dbReference>
<comment type="caution">
    <text evidence="8">The sequence shown here is derived from an EMBL/GenBank/DDBJ whole genome shotgun (WGS) entry which is preliminary data.</text>
</comment>
<dbReference type="Proteomes" id="UP000249524">
    <property type="component" value="Unassembled WGS sequence"/>
</dbReference>
<dbReference type="GO" id="GO:0008800">
    <property type="term" value="F:beta-lactamase activity"/>
    <property type="evidence" value="ECO:0007669"/>
    <property type="project" value="UniProtKB-UniRule"/>
</dbReference>
<comment type="catalytic activity">
    <reaction evidence="1 6">
        <text>a beta-lactam + H2O = a substituted beta-amino acid</text>
        <dbReference type="Rhea" id="RHEA:20401"/>
        <dbReference type="ChEBI" id="CHEBI:15377"/>
        <dbReference type="ChEBI" id="CHEBI:35627"/>
        <dbReference type="ChEBI" id="CHEBI:140347"/>
        <dbReference type="EC" id="3.5.2.6"/>
    </reaction>
</comment>
<accession>A0A328BFB1</accession>
<dbReference type="SUPFAM" id="SSF56601">
    <property type="entry name" value="beta-lactamase/transpeptidase-like"/>
    <property type="match status" value="1"/>
</dbReference>
<reference evidence="8 9" key="1">
    <citation type="submission" date="2018-05" db="EMBL/GenBank/DDBJ databases">
        <authorList>
            <person name="Lanie J.A."/>
            <person name="Ng W.-L."/>
            <person name="Kazmierczak K.M."/>
            <person name="Andrzejewski T.M."/>
            <person name="Davidsen T.M."/>
            <person name="Wayne K.J."/>
            <person name="Tettelin H."/>
            <person name="Glass J.I."/>
            <person name="Rusch D."/>
            <person name="Podicherti R."/>
            <person name="Tsui H.-C.T."/>
            <person name="Winkler M.E."/>
        </authorList>
    </citation>
    <scope>NUCLEOTIDE SEQUENCE [LARGE SCALE GENOMIC DNA]</scope>
    <source>
        <strain evidence="8 9">BUT-10</strain>
    </source>
</reference>
<gene>
    <name evidence="8" type="ORF">DJ019_15260</name>
</gene>